<dbReference type="GO" id="GO:0030288">
    <property type="term" value="C:outer membrane-bounded periplasmic space"/>
    <property type="evidence" value="ECO:0007669"/>
    <property type="project" value="InterPro"/>
</dbReference>
<keyword evidence="2" id="KW-0732">Signal</keyword>
<feature type="region of interest" description="Disordered" evidence="1">
    <location>
        <begin position="115"/>
        <end position="136"/>
    </location>
</feature>
<evidence type="ECO:0000256" key="2">
    <source>
        <dbReference type="SAM" id="SignalP"/>
    </source>
</evidence>
<evidence type="ECO:0000259" key="3">
    <source>
        <dbReference type="Pfam" id="PF16538"/>
    </source>
</evidence>
<name>A0A1F6D5B8_HANXR</name>
<dbReference type="InterPro" id="IPR032388">
    <property type="entry name" value="FlgT_C"/>
</dbReference>
<gene>
    <name evidence="4" type="ORF">A3F84_22545</name>
</gene>
<dbReference type="Pfam" id="PF03783">
    <property type="entry name" value="CsgG"/>
    <property type="match status" value="1"/>
</dbReference>
<feature type="signal peptide" evidence="2">
    <location>
        <begin position="1"/>
        <end position="21"/>
    </location>
</feature>
<dbReference type="Pfam" id="PF16538">
    <property type="entry name" value="FlgT_C"/>
    <property type="match status" value="1"/>
</dbReference>
<sequence length="419" mass="44753">MRRWTLISIMLVALVPATAHAGPYKDASEALDRGDLRTAINKVFDSARTDDGSKGTADVVYELMERVVRQAISRFPTNPEYREMILSRVDALPSIPKGTIEKIPSLKQAIEAVRQAGGPAPPSAPQTPAAAPPSAAPAALPAVAPAALAVAPPMPPIQPETRKRIAIMPLTGVRNDYESRAIVESGLADVFVQLKRFEVVERSQIQAILQEKQFSQSGLVDESNAVSAGQVLGVDYLILGSISEVSSIKSGTDKYRAKVSAVLKVVSTANAAVIATVSGNEYSHGTFGGEAYLDLNTAVPRAAKKLVSIELKNKIWTLFPLEGYIIALSGSEGGMIDLGQEQGVNKGDKFSIVRQGASIRHPVTGAMLPGPIVELGVGEVSSVDPATSQVKLRLKQAVQVGDRIRMKEREKSFWDKVSD</sequence>
<dbReference type="EMBL" id="MFKF01000027">
    <property type="protein sequence ID" value="OGG56547.1"/>
    <property type="molecule type" value="Genomic_DNA"/>
</dbReference>
<comment type="caution">
    <text evidence="4">The sequence shown here is derived from an EMBL/GenBank/DDBJ whole genome shotgun (WGS) entry which is preliminary data.</text>
</comment>
<feature type="chain" id="PRO_5009523762" description="Flagellar assembly protein T C-terminal domain-containing protein" evidence="2">
    <location>
        <begin position="22"/>
        <end position="419"/>
    </location>
</feature>
<proteinExistence type="predicted"/>
<dbReference type="InterPro" id="IPR005534">
    <property type="entry name" value="Curli_assmbl/transp-comp_CsgG"/>
</dbReference>
<accession>A0A1F6D5B8</accession>
<reference evidence="4 5" key="1">
    <citation type="journal article" date="2016" name="Nat. Commun.">
        <title>Thousands of microbial genomes shed light on interconnected biogeochemical processes in an aquifer system.</title>
        <authorList>
            <person name="Anantharaman K."/>
            <person name="Brown C.T."/>
            <person name="Hug L.A."/>
            <person name="Sharon I."/>
            <person name="Castelle C.J."/>
            <person name="Probst A.J."/>
            <person name="Thomas B.C."/>
            <person name="Singh A."/>
            <person name="Wilkins M.J."/>
            <person name="Karaoz U."/>
            <person name="Brodie E.L."/>
            <person name="Williams K.H."/>
            <person name="Hubbard S.S."/>
            <person name="Banfield J.F."/>
        </authorList>
    </citation>
    <scope>NUCLEOTIDE SEQUENCE [LARGE SCALE GENOMIC DNA]</scope>
    <source>
        <strain evidence="5">RIFCSPLOWO2_12_FULL_64_10</strain>
    </source>
</reference>
<evidence type="ECO:0000313" key="5">
    <source>
        <dbReference type="Proteomes" id="UP000178606"/>
    </source>
</evidence>
<feature type="compositionally biased region" description="Pro residues" evidence="1">
    <location>
        <begin position="119"/>
        <end position="135"/>
    </location>
</feature>
<dbReference type="Proteomes" id="UP000178606">
    <property type="component" value="Unassembled WGS sequence"/>
</dbReference>
<dbReference type="AlphaFoldDB" id="A0A1F6D5B8"/>
<evidence type="ECO:0000313" key="4">
    <source>
        <dbReference type="EMBL" id="OGG56547.1"/>
    </source>
</evidence>
<organism evidence="4 5">
    <name type="scientific">Handelsmanbacteria sp. (strain RIFCSPLOWO2_12_FULL_64_10)</name>
    <dbReference type="NCBI Taxonomy" id="1817868"/>
    <lineage>
        <taxon>Bacteria</taxon>
        <taxon>Candidatus Handelsmaniibacteriota</taxon>
    </lineage>
</organism>
<dbReference type="Gene3D" id="3.40.50.10610">
    <property type="entry name" value="ABC-type transport auxiliary lipoprotein component"/>
    <property type="match status" value="1"/>
</dbReference>
<evidence type="ECO:0000256" key="1">
    <source>
        <dbReference type="SAM" id="MobiDB-lite"/>
    </source>
</evidence>
<feature type="domain" description="Flagellar assembly protein T C-terminal" evidence="3">
    <location>
        <begin position="335"/>
        <end position="403"/>
    </location>
</feature>
<protein>
    <recommendedName>
        <fullName evidence="3">Flagellar assembly protein T C-terminal domain-containing protein</fullName>
    </recommendedName>
</protein>